<evidence type="ECO:0000256" key="7">
    <source>
        <dbReference type="SAM" id="Coils"/>
    </source>
</evidence>
<keyword evidence="8" id="KW-1133">Transmembrane helix</keyword>
<dbReference type="InterPro" id="IPR003661">
    <property type="entry name" value="HisK_dim/P_dom"/>
</dbReference>
<evidence type="ECO:0000256" key="6">
    <source>
        <dbReference type="ARBA" id="ARBA00023012"/>
    </source>
</evidence>
<dbReference type="Pfam" id="PF00512">
    <property type="entry name" value="HisKA"/>
    <property type="match status" value="1"/>
</dbReference>
<dbReference type="PRINTS" id="PR00344">
    <property type="entry name" value="BCTRLSENSOR"/>
</dbReference>
<sequence length="467" mass="50624">MAASDLSDRLQSERSQLDYFVQNMAPTALVVPTMIAGVAAVLSFWGGILPAIVWAVVVIGTYVAFYTVTKRGRAHDMTDEAFQRWRKRVVIGNLLGEITWVSATFIFWQTGDVLNNAFLLCILAAHLAMAIGHSSIYLPLMYGSILVPAFGLVLMPISTGDPLFMAIGGVAGVYVYFLVVIGKGINRTSTAMLALRDEKDALIQRLKTEKRVAEHERSRAEEANQTKSTFLASISHELRTPLNAIIGFSDVMRAETFGPVGHDNYRQYVDDIHGSGQHLLSLINDVLDLARIEAGRLELNEEPVDLGGIAEDCKRMIGLQASERNVTIELDMPAQPPRILADVRAMRQLWLNLVSNAFKFTGNGGRVTLFAGTTADGSIRFGVEDTGCGMDEDELARVMNAFTQGNAQSHTGERGTGLGLAIVTGLVDAHGGTFGLESTPGVGTRATVTLPRARLIHAELSPARVRA</sequence>
<evidence type="ECO:0000256" key="3">
    <source>
        <dbReference type="ARBA" id="ARBA00022553"/>
    </source>
</evidence>
<dbReference type="AlphaFoldDB" id="A0A845QAD3"/>
<dbReference type="Gene3D" id="1.10.287.130">
    <property type="match status" value="1"/>
</dbReference>
<reference evidence="10 11" key="1">
    <citation type="journal article" date="2016" name="Int. J. Syst. Evol. Microbiol.">
        <title>Pyruvatibacter mobilis gen. nov., sp. nov., a marine bacterium from the culture broth of Picochlorum sp. 122.</title>
        <authorList>
            <person name="Wang G."/>
            <person name="Tang M."/>
            <person name="Wu H."/>
            <person name="Dai S."/>
            <person name="Li T."/>
            <person name="Chen C."/>
            <person name="He H."/>
            <person name="Fan J."/>
            <person name="Xiang W."/>
            <person name="Li X."/>
        </authorList>
    </citation>
    <scope>NUCLEOTIDE SEQUENCE [LARGE SCALE GENOMIC DNA]</scope>
    <source>
        <strain evidence="10 11">GYP-11</strain>
    </source>
</reference>
<dbReference type="Pfam" id="PF02518">
    <property type="entry name" value="HATPase_c"/>
    <property type="match status" value="1"/>
</dbReference>
<feature type="domain" description="Histidine kinase" evidence="9">
    <location>
        <begin position="233"/>
        <end position="454"/>
    </location>
</feature>
<dbReference type="InterPro" id="IPR036890">
    <property type="entry name" value="HATPase_C_sf"/>
</dbReference>
<gene>
    <name evidence="10" type="ORF">GTQ45_06775</name>
</gene>
<protein>
    <recommendedName>
        <fullName evidence="2">histidine kinase</fullName>
        <ecNumber evidence="2">2.7.13.3</ecNumber>
    </recommendedName>
</protein>
<feature type="transmembrane region" description="Helical" evidence="8">
    <location>
        <begin position="89"/>
        <end position="108"/>
    </location>
</feature>
<dbReference type="InterPro" id="IPR004358">
    <property type="entry name" value="Sig_transdc_His_kin-like_C"/>
</dbReference>
<keyword evidence="11" id="KW-1185">Reference proteome</keyword>
<keyword evidence="8" id="KW-0472">Membrane</keyword>
<keyword evidence="7" id="KW-0175">Coiled coil</keyword>
<dbReference type="SUPFAM" id="SSF55874">
    <property type="entry name" value="ATPase domain of HSP90 chaperone/DNA topoisomerase II/histidine kinase"/>
    <property type="match status" value="1"/>
</dbReference>
<comment type="catalytic activity">
    <reaction evidence="1">
        <text>ATP + protein L-histidine = ADP + protein N-phospho-L-histidine.</text>
        <dbReference type="EC" id="2.7.13.3"/>
    </reaction>
</comment>
<evidence type="ECO:0000313" key="10">
    <source>
        <dbReference type="EMBL" id="NBG95434.1"/>
    </source>
</evidence>
<feature type="transmembrane region" description="Helical" evidence="8">
    <location>
        <begin position="20"/>
        <end position="42"/>
    </location>
</feature>
<comment type="caution">
    <text evidence="10">The sequence shown here is derived from an EMBL/GenBank/DDBJ whole genome shotgun (WGS) entry which is preliminary data.</text>
</comment>
<feature type="coiled-coil region" evidence="7">
    <location>
        <begin position="196"/>
        <end position="223"/>
    </location>
</feature>
<evidence type="ECO:0000259" key="9">
    <source>
        <dbReference type="PROSITE" id="PS50109"/>
    </source>
</evidence>
<keyword evidence="3" id="KW-0597">Phosphoprotein</keyword>
<dbReference type="InterPro" id="IPR005467">
    <property type="entry name" value="His_kinase_dom"/>
</dbReference>
<name>A0A845QAD3_9HYPH</name>
<evidence type="ECO:0000256" key="4">
    <source>
        <dbReference type="ARBA" id="ARBA00022679"/>
    </source>
</evidence>
<dbReference type="InterPro" id="IPR003594">
    <property type="entry name" value="HATPase_dom"/>
</dbReference>
<feature type="transmembrane region" description="Helical" evidence="8">
    <location>
        <begin position="163"/>
        <end position="182"/>
    </location>
</feature>
<dbReference type="InterPro" id="IPR050736">
    <property type="entry name" value="Sensor_HK_Regulatory"/>
</dbReference>
<keyword evidence="6" id="KW-0902">Two-component regulatory system</keyword>
<evidence type="ECO:0000256" key="5">
    <source>
        <dbReference type="ARBA" id="ARBA00022777"/>
    </source>
</evidence>
<feature type="transmembrane region" description="Helical" evidence="8">
    <location>
        <begin position="114"/>
        <end position="132"/>
    </location>
</feature>
<dbReference type="EC" id="2.7.13.3" evidence="2"/>
<feature type="transmembrane region" description="Helical" evidence="8">
    <location>
        <begin position="48"/>
        <end position="68"/>
    </location>
</feature>
<dbReference type="OrthoDB" id="9813151at2"/>
<evidence type="ECO:0000313" key="11">
    <source>
        <dbReference type="Proteomes" id="UP000470384"/>
    </source>
</evidence>
<dbReference type="PANTHER" id="PTHR43711:SF26">
    <property type="entry name" value="SENSOR HISTIDINE KINASE RCSC"/>
    <property type="match status" value="1"/>
</dbReference>
<dbReference type="PANTHER" id="PTHR43711">
    <property type="entry name" value="TWO-COMPONENT HISTIDINE KINASE"/>
    <property type="match status" value="1"/>
</dbReference>
<dbReference type="RefSeq" id="WP_160587417.1">
    <property type="nucleotide sequence ID" value="NZ_BMHN01000001.1"/>
</dbReference>
<evidence type="ECO:0000256" key="1">
    <source>
        <dbReference type="ARBA" id="ARBA00000085"/>
    </source>
</evidence>
<feature type="transmembrane region" description="Helical" evidence="8">
    <location>
        <begin position="139"/>
        <end position="157"/>
    </location>
</feature>
<accession>A0A845QAD3</accession>
<dbReference type="SMART" id="SM00388">
    <property type="entry name" value="HisKA"/>
    <property type="match status" value="1"/>
</dbReference>
<dbReference type="Gene3D" id="3.30.565.10">
    <property type="entry name" value="Histidine kinase-like ATPase, C-terminal domain"/>
    <property type="match status" value="1"/>
</dbReference>
<dbReference type="PROSITE" id="PS50109">
    <property type="entry name" value="HIS_KIN"/>
    <property type="match status" value="1"/>
</dbReference>
<evidence type="ECO:0000256" key="8">
    <source>
        <dbReference type="SAM" id="Phobius"/>
    </source>
</evidence>
<keyword evidence="5 10" id="KW-0418">Kinase</keyword>
<dbReference type="SUPFAM" id="SSF47384">
    <property type="entry name" value="Homodimeric domain of signal transducing histidine kinase"/>
    <property type="match status" value="1"/>
</dbReference>
<keyword evidence="8" id="KW-0812">Transmembrane</keyword>
<dbReference type="EMBL" id="WXYQ01000005">
    <property type="protein sequence ID" value="NBG95434.1"/>
    <property type="molecule type" value="Genomic_DNA"/>
</dbReference>
<dbReference type="CDD" id="cd00082">
    <property type="entry name" value="HisKA"/>
    <property type="match status" value="1"/>
</dbReference>
<keyword evidence="4" id="KW-0808">Transferase</keyword>
<dbReference type="InterPro" id="IPR036097">
    <property type="entry name" value="HisK_dim/P_sf"/>
</dbReference>
<dbReference type="GO" id="GO:0000155">
    <property type="term" value="F:phosphorelay sensor kinase activity"/>
    <property type="evidence" value="ECO:0007669"/>
    <property type="project" value="InterPro"/>
</dbReference>
<organism evidence="10 11">
    <name type="scientific">Pyruvatibacter mobilis</name>
    <dbReference type="NCBI Taxonomy" id="1712261"/>
    <lineage>
        <taxon>Bacteria</taxon>
        <taxon>Pseudomonadati</taxon>
        <taxon>Pseudomonadota</taxon>
        <taxon>Alphaproteobacteria</taxon>
        <taxon>Hyphomicrobiales</taxon>
        <taxon>Parvibaculaceae</taxon>
        <taxon>Pyruvatibacter</taxon>
    </lineage>
</organism>
<evidence type="ECO:0000256" key="2">
    <source>
        <dbReference type="ARBA" id="ARBA00012438"/>
    </source>
</evidence>
<dbReference type="SMART" id="SM00387">
    <property type="entry name" value="HATPase_c"/>
    <property type="match status" value="1"/>
</dbReference>
<dbReference type="Proteomes" id="UP000470384">
    <property type="component" value="Unassembled WGS sequence"/>
</dbReference>
<proteinExistence type="predicted"/>
<dbReference type="GeneID" id="300655102"/>